<dbReference type="EMBL" id="HBGU01047546">
    <property type="protein sequence ID" value="CAD9484987.1"/>
    <property type="molecule type" value="Transcribed_RNA"/>
</dbReference>
<feature type="compositionally biased region" description="Basic and acidic residues" evidence="1">
    <location>
        <begin position="161"/>
        <end position="172"/>
    </location>
</feature>
<evidence type="ECO:0000313" key="2">
    <source>
        <dbReference type="EMBL" id="CAD9484987.1"/>
    </source>
</evidence>
<feature type="compositionally biased region" description="Low complexity" evidence="1">
    <location>
        <begin position="128"/>
        <end position="146"/>
    </location>
</feature>
<feature type="compositionally biased region" description="Basic and acidic residues" evidence="1">
    <location>
        <begin position="98"/>
        <end position="109"/>
    </location>
</feature>
<gene>
    <name evidence="2" type="ORF">CBRE1094_LOCUS25869</name>
</gene>
<reference evidence="2" key="1">
    <citation type="submission" date="2021-01" db="EMBL/GenBank/DDBJ databases">
        <authorList>
            <person name="Corre E."/>
            <person name="Pelletier E."/>
            <person name="Niang G."/>
            <person name="Scheremetjew M."/>
            <person name="Finn R."/>
            <person name="Kale V."/>
            <person name="Holt S."/>
            <person name="Cochrane G."/>
            <person name="Meng A."/>
            <person name="Brown T."/>
            <person name="Cohen L."/>
        </authorList>
    </citation>
    <scope>NUCLEOTIDE SEQUENCE</scope>
    <source>
        <strain evidence="2">UTEX LB 985</strain>
    </source>
</reference>
<feature type="compositionally biased region" description="Low complexity" evidence="1">
    <location>
        <begin position="31"/>
        <end position="57"/>
    </location>
</feature>
<proteinExistence type="predicted"/>
<accession>A0A7S2HAC7</accession>
<name>A0A7S2HAC7_9EUKA</name>
<feature type="compositionally biased region" description="Low complexity" evidence="1">
    <location>
        <begin position="110"/>
        <end position="120"/>
    </location>
</feature>
<protein>
    <submittedName>
        <fullName evidence="2">Uncharacterized protein</fullName>
    </submittedName>
</protein>
<organism evidence="2">
    <name type="scientific">Haptolina brevifila</name>
    <dbReference type="NCBI Taxonomy" id="156173"/>
    <lineage>
        <taxon>Eukaryota</taxon>
        <taxon>Haptista</taxon>
        <taxon>Haptophyta</taxon>
        <taxon>Prymnesiophyceae</taxon>
        <taxon>Prymnesiales</taxon>
        <taxon>Prymnesiaceae</taxon>
        <taxon>Haptolina</taxon>
    </lineage>
</organism>
<evidence type="ECO:0000256" key="1">
    <source>
        <dbReference type="SAM" id="MobiDB-lite"/>
    </source>
</evidence>
<feature type="compositionally biased region" description="Polar residues" evidence="1">
    <location>
        <begin position="85"/>
        <end position="95"/>
    </location>
</feature>
<dbReference type="AlphaFoldDB" id="A0A7S2HAC7"/>
<sequence length="189" mass="19524">MSPLSEMSIAPEASFQRSAPDRPPCRRLRGVTHASPSTATPSAATLAAVSGTSLATSPPTPPAAPLDAPRAVQDSSPESSPEVKQASSAQSSPQHGSYEAHERQGRLDEASSVSQASSLQRSRRSFVRFAGVTAAARARGQASGAAEPHDVVHHRAPHSPCLRDHGGNRTEGHGGSPSRTAQPPAPHCV</sequence>
<feature type="region of interest" description="Disordered" evidence="1">
    <location>
        <begin position="1"/>
        <end position="189"/>
    </location>
</feature>